<dbReference type="PANTHER" id="PTHR43301">
    <property type="entry name" value="ARABINAN ENDO-1,5-ALPHA-L-ARABINOSIDASE"/>
    <property type="match status" value="1"/>
</dbReference>
<dbReference type="GO" id="GO:0005975">
    <property type="term" value="P:carbohydrate metabolic process"/>
    <property type="evidence" value="ECO:0007669"/>
    <property type="project" value="InterPro"/>
</dbReference>
<feature type="active site" description="Proton acceptor" evidence="6">
    <location>
        <position position="42"/>
    </location>
</feature>
<evidence type="ECO:0000313" key="11">
    <source>
        <dbReference type="Proteomes" id="UP000244855"/>
    </source>
</evidence>
<feature type="signal peptide" evidence="9">
    <location>
        <begin position="1"/>
        <end position="18"/>
    </location>
</feature>
<accession>A0A2V1E748</accession>
<feature type="chain" id="PRO_5015892602" description="Endo-1,5-alpha-L-arabinanase A" evidence="9">
    <location>
        <begin position="19"/>
        <end position="347"/>
    </location>
</feature>
<dbReference type="PANTHER" id="PTHR43301:SF3">
    <property type="entry name" value="ARABINAN ENDO-1,5-ALPHA-L-ARABINOSIDASE A-RELATED"/>
    <property type="match status" value="1"/>
</dbReference>
<feature type="site" description="Important for catalytic activity, responsible for pKa modulation of the active site Glu and correct orientation of both the proton donor and substrate" evidence="7">
    <location>
        <position position="167"/>
    </location>
</feature>
<evidence type="ECO:0000256" key="5">
    <source>
        <dbReference type="ARBA" id="ARBA00042202"/>
    </source>
</evidence>
<dbReference type="CDD" id="cd08999">
    <property type="entry name" value="GH43_ABN-like"/>
    <property type="match status" value="1"/>
</dbReference>
<evidence type="ECO:0000256" key="6">
    <source>
        <dbReference type="PIRSR" id="PIRSR606710-1"/>
    </source>
</evidence>
<keyword evidence="9" id="KW-0732">Signal</keyword>
<dbReference type="Gene3D" id="2.115.10.20">
    <property type="entry name" value="Glycosyl hydrolase domain, family 43"/>
    <property type="match status" value="1"/>
</dbReference>
<evidence type="ECO:0000313" key="10">
    <source>
        <dbReference type="EMBL" id="PVI05919.1"/>
    </source>
</evidence>
<dbReference type="SUPFAM" id="SSF75005">
    <property type="entry name" value="Arabinanase/levansucrase/invertase"/>
    <property type="match status" value="1"/>
</dbReference>
<evidence type="ECO:0000256" key="2">
    <source>
        <dbReference type="ARBA" id="ARBA00009865"/>
    </source>
</evidence>
<dbReference type="OrthoDB" id="3879658at2759"/>
<evidence type="ECO:0000256" key="9">
    <source>
        <dbReference type="SAM" id="SignalP"/>
    </source>
</evidence>
<keyword evidence="4 8" id="KW-0326">Glycosidase</keyword>
<dbReference type="Pfam" id="PF04616">
    <property type="entry name" value="Glyco_hydro_43"/>
    <property type="match status" value="1"/>
</dbReference>
<dbReference type="Proteomes" id="UP000244855">
    <property type="component" value="Unassembled WGS sequence"/>
</dbReference>
<gene>
    <name evidence="10" type="ORF">DM02DRAFT_682871</name>
</gene>
<dbReference type="GO" id="GO:0004553">
    <property type="term" value="F:hydrolase activity, hydrolyzing O-glycosyl compounds"/>
    <property type="evidence" value="ECO:0007669"/>
    <property type="project" value="InterPro"/>
</dbReference>
<name>A0A2V1E748_9PLEO</name>
<protein>
    <recommendedName>
        <fullName evidence="5">Endo-1,5-alpha-L-arabinanase A</fullName>
    </recommendedName>
</protein>
<comment type="pathway">
    <text evidence="1">Glycan metabolism; L-arabinan degradation.</text>
</comment>
<comment type="similarity">
    <text evidence="2 8">Belongs to the glycosyl hydrolase 43 family.</text>
</comment>
<proteinExistence type="inferred from homology"/>
<evidence type="ECO:0000256" key="1">
    <source>
        <dbReference type="ARBA" id="ARBA00004834"/>
    </source>
</evidence>
<evidence type="ECO:0000256" key="4">
    <source>
        <dbReference type="ARBA" id="ARBA00023295"/>
    </source>
</evidence>
<keyword evidence="3 8" id="KW-0378">Hydrolase</keyword>
<reference evidence="10 11" key="1">
    <citation type="journal article" date="2018" name="Sci. Rep.">
        <title>Comparative genomics provides insights into the lifestyle and reveals functional heterogeneity of dark septate endophytic fungi.</title>
        <authorList>
            <person name="Knapp D.G."/>
            <person name="Nemeth J.B."/>
            <person name="Barry K."/>
            <person name="Hainaut M."/>
            <person name="Henrissat B."/>
            <person name="Johnson J."/>
            <person name="Kuo A."/>
            <person name="Lim J.H.P."/>
            <person name="Lipzen A."/>
            <person name="Nolan M."/>
            <person name="Ohm R.A."/>
            <person name="Tamas L."/>
            <person name="Grigoriev I.V."/>
            <person name="Spatafora J.W."/>
            <person name="Nagy L.G."/>
            <person name="Kovacs G.M."/>
        </authorList>
    </citation>
    <scope>NUCLEOTIDE SEQUENCE [LARGE SCALE GENOMIC DNA]</scope>
    <source>
        <strain evidence="10 11">DSE2036</strain>
    </source>
</reference>
<dbReference type="InterPro" id="IPR023296">
    <property type="entry name" value="Glyco_hydro_beta-prop_sf"/>
</dbReference>
<dbReference type="InterPro" id="IPR006710">
    <property type="entry name" value="Glyco_hydro_43"/>
</dbReference>
<dbReference type="EMBL" id="KZ805311">
    <property type="protein sequence ID" value="PVI05919.1"/>
    <property type="molecule type" value="Genomic_DNA"/>
</dbReference>
<feature type="active site" description="Proton donor" evidence="6">
    <location>
        <position position="236"/>
    </location>
</feature>
<dbReference type="InterPro" id="IPR050727">
    <property type="entry name" value="GH43_arabinanases"/>
</dbReference>
<keyword evidence="11" id="KW-1185">Reference proteome</keyword>
<sequence length="347" mass="38171">MLFSLPQLAPVFLTSAFASPLISRDTQCRGISGPFLGGSFPDPSLINLNSTWYAFGTHNGKDVQMGSSPKLESGWNKTGAPRLDMEAAMWSGEDKPGKGWSVWAPDVYKRCSDGKFVMYFSARDKETIGTKRAQHCIGAAISDSIGGIYHPINDFVQCNRTSAGVIDPAWFKDTDNRQYVVYKTEIPHNYLEIREVTSSSSSSSSSAANEGISWASHAYKLLKAHSQGFNDGGNIEAPYIFKRGNVYFLAYSTHFTGDGTYDVQYATAEHVLGPYTRVKEPLVTTTMEFGCRLVGPGGASFERESGGVEDVVRMAFHGLTEEMDINKRVVYTATVRVEGKRLVIEKD</sequence>
<evidence type="ECO:0000256" key="8">
    <source>
        <dbReference type="RuleBase" id="RU361187"/>
    </source>
</evidence>
<evidence type="ECO:0000256" key="3">
    <source>
        <dbReference type="ARBA" id="ARBA00022801"/>
    </source>
</evidence>
<evidence type="ECO:0000256" key="7">
    <source>
        <dbReference type="PIRSR" id="PIRSR606710-2"/>
    </source>
</evidence>
<dbReference type="AlphaFoldDB" id="A0A2V1E748"/>
<dbReference type="STRING" id="97972.A0A2V1E748"/>
<organism evidence="10 11">
    <name type="scientific">Periconia macrospinosa</name>
    <dbReference type="NCBI Taxonomy" id="97972"/>
    <lineage>
        <taxon>Eukaryota</taxon>
        <taxon>Fungi</taxon>
        <taxon>Dikarya</taxon>
        <taxon>Ascomycota</taxon>
        <taxon>Pezizomycotina</taxon>
        <taxon>Dothideomycetes</taxon>
        <taxon>Pleosporomycetidae</taxon>
        <taxon>Pleosporales</taxon>
        <taxon>Massarineae</taxon>
        <taxon>Periconiaceae</taxon>
        <taxon>Periconia</taxon>
    </lineage>
</organism>